<dbReference type="Gene3D" id="1.20.58.80">
    <property type="entry name" value="Phosphotransferase system, lactose/cellobiose-type IIA subunit"/>
    <property type="match status" value="1"/>
</dbReference>
<evidence type="ECO:0000313" key="1">
    <source>
        <dbReference type="EMBL" id="KAL0950930.1"/>
    </source>
</evidence>
<name>A0ABR3J5L0_9AGAR</name>
<keyword evidence="2" id="KW-1185">Reference proteome</keyword>
<gene>
    <name evidence="1" type="ORF">HGRIS_007686</name>
</gene>
<sequence length="98" mass="11069">MAKLSPRRLLLVQALNHAQEAVTLDKSKQPRAAILEYRRCINLLSEVLQSASLGEGRRTKDSLPKVKELHVVYTKRIQRLIGKYKIPPLPVEMPSAAK</sequence>
<comment type="caution">
    <text evidence="1">The sequence shown here is derived from an EMBL/GenBank/DDBJ whole genome shotgun (WGS) entry which is preliminary data.</text>
</comment>
<protein>
    <submittedName>
        <fullName evidence="1">Uncharacterized protein</fullName>
    </submittedName>
</protein>
<evidence type="ECO:0000313" key="2">
    <source>
        <dbReference type="Proteomes" id="UP001556367"/>
    </source>
</evidence>
<dbReference type="SUPFAM" id="SSF116846">
    <property type="entry name" value="MIT domain"/>
    <property type="match status" value="1"/>
</dbReference>
<accession>A0ABR3J5L0</accession>
<reference evidence="2" key="1">
    <citation type="submission" date="2024-06" db="EMBL/GenBank/DDBJ databases">
        <title>Multi-omics analyses provide insights into the biosynthesis of the anticancer antibiotic pleurotin in Hohenbuehelia grisea.</title>
        <authorList>
            <person name="Weaver J.A."/>
            <person name="Alberti F."/>
        </authorList>
    </citation>
    <scope>NUCLEOTIDE SEQUENCE [LARGE SCALE GENOMIC DNA]</scope>
    <source>
        <strain evidence="2">T-177</strain>
    </source>
</reference>
<dbReference type="InterPro" id="IPR036181">
    <property type="entry name" value="MIT_dom_sf"/>
</dbReference>
<organism evidence="1 2">
    <name type="scientific">Hohenbuehelia grisea</name>
    <dbReference type="NCBI Taxonomy" id="104357"/>
    <lineage>
        <taxon>Eukaryota</taxon>
        <taxon>Fungi</taxon>
        <taxon>Dikarya</taxon>
        <taxon>Basidiomycota</taxon>
        <taxon>Agaricomycotina</taxon>
        <taxon>Agaricomycetes</taxon>
        <taxon>Agaricomycetidae</taxon>
        <taxon>Agaricales</taxon>
        <taxon>Pleurotineae</taxon>
        <taxon>Pleurotaceae</taxon>
        <taxon>Hohenbuehelia</taxon>
    </lineage>
</organism>
<dbReference type="Proteomes" id="UP001556367">
    <property type="component" value="Unassembled WGS sequence"/>
</dbReference>
<proteinExistence type="predicted"/>
<dbReference type="EMBL" id="JASNQZ010000011">
    <property type="protein sequence ID" value="KAL0950930.1"/>
    <property type="molecule type" value="Genomic_DNA"/>
</dbReference>